<dbReference type="SMART" id="SM00895">
    <property type="entry name" value="FCD"/>
    <property type="match status" value="1"/>
</dbReference>
<evidence type="ECO:0000313" key="6">
    <source>
        <dbReference type="EMBL" id="OBP77483.1"/>
    </source>
</evidence>
<organism evidence="6 7">
    <name type="scientific">Rhizobium loti</name>
    <name type="common">Mesorhizobium loti</name>
    <dbReference type="NCBI Taxonomy" id="381"/>
    <lineage>
        <taxon>Bacteria</taxon>
        <taxon>Pseudomonadati</taxon>
        <taxon>Pseudomonadota</taxon>
        <taxon>Alphaproteobacteria</taxon>
        <taxon>Hyphomicrobiales</taxon>
        <taxon>Phyllobacteriaceae</taxon>
        <taxon>Mesorhizobium</taxon>
    </lineage>
</organism>
<name>A0A1A5JF73_RHILI</name>
<dbReference type="AlphaFoldDB" id="A0A1A5JF73"/>
<dbReference type="Pfam" id="PF00392">
    <property type="entry name" value="GntR"/>
    <property type="match status" value="1"/>
</dbReference>
<keyword evidence="3" id="KW-0804">Transcription</keyword>
<dbReference type="Gene3D" id="1.10.10.10">
    <property type="entry name" value="Winged helix-like DNA-binding domain superfamily/Winged helix DNA-binding domain"/>
    <property type="match status" value="1"/>
</dbReference>
<evidence type="ECO:0000313" key="7">
    <source>
        <dbReference type="Proteomes" id="UP000093748"/>
    </source>
</evidence>
<dbReference type="InterPro" id="IPR008920">
    <property type="entry name" value="TF_FadR/GntR_C"/>
</dbReference>
<dbReference type="InterPro" id="IPR011711">
    <property type="entry name" value="GntR_C"/>
</dbReference>
<dbReference type="InterPro" id="IPR036388">
    <property type="entry name" value="WH-like_DNA-bd_sf"/>
</dbReference>
<evidence type="ECO:0000259" key="4">
    <source>
        <dbReference type="SMART" id="SM00345"/>
    </source>
</evidence>
<protein>
    <submittedName>
        <fullName evidence="6">Transcriptional regulator</fullName>
    </submittedName>
</protein>
<dbReference type="InterPro" id="IPR036390">
    <property type="entry name" value="WH_DNA-bd_sf"/>
</dbReference>
<dbReference type="Gene3D" id="1.20.120.530">
    <property type="entry name" value="GntR ligand-binding domain-like"/>
    <property type="match status" value="1"/>
</dbReference>
<dbReference type="InterPro" id="IPR000524">
    <property type="entry name" value="Tscrpt_reg_HTH_GntR"/>
</dbReference>
<dbReference type="GO" id="GO:0003677">
    <property type="term" value="F:DNA binding"/>
    <property type="evidence" value="ECO:0007669"/>
    <property type="project" value="UniProtKB-KW"/>
</dbReference>
<feature type="domain" description="HTH gntR-type" evidence="4">
    <location>
        <begin position="27"/>
        <end position="85"/>
    </location>
</feature>
<dbReference type="SUPFAM" id="SSF48008">
    <property type="entry name" value="GntR ligand-binding domain-like"/>
    <property type="match status" value="1"/>
</dbReference>
<reference evidence="7" key="1">
    <citation type="submission" date="2016-06" db="EMBL/GenBank/DDBJ databases">
        <title>NZP2037 Pacbio-Illumina hybrid assembly.</title>
        <authorList>
            <person name="Ramsay J.P."/>
        </authorList>
    </citation>
    <scope>NUCLEOTIDE SEQUENCE [LARGE SCALE GENOMIC DNA]</scope>
    <source>
        <strain evidence="7">R7ANS::ICEMlSym2042</strain>
    </source>
</reference>
<accession>A0A1A5JF73</accession>
<evidence type="ECO:0000259" key="5">
    <source>
        <dbReference type="SMART" id="SM00895"/>
    </source>
</evidence>
<dbReference type="SUPFAM" id="SSF46785">
    <property type="entry name" value="Winged helix' DNA-binding domain"/>
    <property type="match status" value="1"/>
</dbReference>
<dbReference type="Proteomes" id="UP000093748">
    <property type="component" value="Unassembled WGS sequence"/>
</dbReference>
<sequence length="233" mass="25983">MEGPQVAGKAKTDSSPLVATARMSDVAYERILEGLFDRRVPAGAFISQNELSAIVDVPVAPLRDALRVLEAEGILTIHPRSGIQFVRPGLELTRATYQFRSIVERAAIRVFAEQGDEAVMNALEIRHSRLLRRVERDGLGKEQLEEMDALEGELHGAVIAALRNPLIDSTYRRMHNYLRLLRLDRKITTPIMVRTLKEHLDILEACGTRNADAAEAKLQAHFQAAMQRSLGLV</sequence>
<dbReference type="SMART" id="SM00345">
    <property type="entry name" value="HTH_GNTR"/>
    <property type="match status" value="1"/>
</dbReference>
<comment type="caution">
    <text evidence="6">The sequence shown here is derived from an EMBL/GenBank/DDBJ whole genome shotgun (WGS) entry which is preliminary data.</text>
</comment>
<dbReference type="Pfam" id="PF07729">
    <property type="entry name" value="FCD"/>
    <property type="match status" value="1"/>
</dbReference>
<dbReference type="GO" id="GO:0003700">
    <property type="term" value="F:DNA-binding transcription factor activity"/>
    <property type="evidence" value="ECO:0007669"/>
    <property type="project" value="InterPro"/>
</dbReference>
<evidence type="ECO:0000256" key="3">
    <source>
        <dbReference type="ARBA" id="ARBA00023163"/>
    </source>
</evidence>
<dbReference type="EMBL" id="LZTJ01000012">
    <property type="protein sequence ID" value="OBP77483.1"/>
    <property type="molecule type" value="Genomic_DNA"/>
</dbReference>
<dbReference type="PANTHER" id="PTHR43537">
    <property type="entry name" value="TRANSCRIPTIONAL REGULATOR, GNTR FAMILY"/>
    <property type="match status" value="1"/>
</dbReference>
<dbReference type="PANTHER" id="PTHR43537:SF45">
    <property type="entry name" value="GNTR FAMILY REGULATORY PROTEIN"/>
    <property type="match status" value="1"/>
</dbReference>
<dbReference type="OrthoDB" id="9810548at2"/>
<evidence type="ECO:0000256" key="1">
    <source>
        <dbReference type="ARBA" id="ARBA00023015"/>
    </source>
</evidence>
<proteinExistence type="predicted"/>
<dbReference type="GeneID" id="66685561"/>
<dbReference type="RefSeq" id="WP_032929150.1">
    <property type="nucleotide sequence ID" value="NZ_LZTH01000012.1"/>
</dbReference>
<gene>
    <name evidence="6" type="ORF">BAE39_15935</name>
</gene>
<keyword evidence="1" id="KW-0805">Transcription regulation</keyword>
<evidence type="ECO:0000256" key="2">
    <source>
        <dbReference type="ARBA" id="ARBA00023125"/>
    </source>
</evidence>
<feature type="domain" description="GntR C-terminal" evidence="5">
    <location>
        <begin position="95"/>
        <end position="224"/>
    </location>
</feature>
<keyword evidence="2" id="KW-0238">DNA-binding</keyword>